<comment type="similarity">
    <text evidence="1">Belongs to the CarB family.</text>
</comment>
<keyword evidence="3" id="KW-0436">Ligase</keyword>
<keyword evidence="6 10" id="KW-0067">ATP-binding</keyword>
<keyword evidence="4" id="KW-0028">Amino-acid biosynthesis</keyword>
<sequence length="995" mass="109484">MSEKVLVLGSGPIIIGQAAEFDYSGTQGCIALKEEGYEVVLVNNNPATIMTDPAIADSVYCEPLTVESVEAIIKKERPDALLAGLGGQTALNLAVELQQKGVMDAHELKVLGTSIDSIQKGEDREQFRQVMRDTEQPVVESQVITTFDAARAFTEKTGFPVISRPAYTLGGRGGGIAHNEEELRSLMKDGLKASPISQVILEKSIAGFKELEYEVMRDTNGTCISVCNMENVDPVGVHTGDSIVTAPSQTLTDKEYQMLRTSALKIVDSLEVIGGCNVQFALDPASRQYYVIEVNPRVSRSSALASKATGYPIAKLAAKLALGYRLDELLNPLTGYTYASFEPALDYVVVKFPRWPFDKFAGADRTLGTKMKATGEVMAIDRTLEAAFQKAIDSLDQSAPVFNAERDAWEHVKKPTDARFFALLHLMRKGTTTEELFAATQIDPFFLHTFERMLSWEQRLTEDTSVRTIKEAKLYGVSDAKIAEVTGTNEREWIKFREENSIKPSYKIVDTCAGEFEAETNYAYSTYAGVTEISPLRAGKKALIVGAGPIRIGQGVEFDYSSVKAIESLQKSGYTTIMINNNPETVSTDFETADRLYFEPLKLENILDVAAFEKVDVVFTAFGGQTALNVTEAVEKAGYKVAGASSETIAKLEDREAFYELLQMIDVPHVPGEMCHSPEEARAAAHTYQYPLLCRPSYVIGGQGMVVIHSKNELESALQEMEQRHYPLVMDQFISGEEVEVELVSNGSEVFIPGLMAHIEKAGVHSGDSMAVFPAEVEGTIRHQVETFAKKIATSIDYKGIMNIQFLVSGTNVFVLEVNPRSSRTVPIVSKTAALPLIDWAVRAMVGESICFPEKTLHIPCVAVKFPVFSSHALAELDHKLGANMMSTGEGMYIGETKEEALAKVFEHLPSAGSPACFDEDHDDDFDTWLNTPEAAVYHNEGETEEAREKRVKALKAGITIFSDPDAYRAYKENRKDGSRTRIALRKSVEEEVIV</sequence>
<dbReference type="EMBL" id="FNOS01000003">
    <property type="protein sequence ID" value="SDX84654.1"/>
    <property type="molecule type" value="Genomic_DNA"/>
</dbReference>
<dbReference type="PROSITE" id="PS00867">
    <property type="entry name" value="CPSASE_2"/>
    <property type="match status" value="2"/>
</dbReference>
<evidence type="ECO:0000256" key="4">
    <source>
        <dbReference type="ARBA" id="ARBA00022605"/>
    </source>
</evidence>
<dbReference type="InterPro" id="IPR036897">
    <property type="entry name" value="CarbamoylP_synth_lsu_oligo_sf"/>
</dbReference>
<keyword evidence="13" id="KW-1185">Reference proteome</keyword>
<evidence type="ECO:0000313" key="13">
    <source>
        <dbReference type="Proteomes" id="UP000198647"/>
    </source>
</evidence>
<dbReference type="Pfam" id="PF25596">
    <property type="entry name" value="CPSase_L_D1"/>
    <property type="match status" value="2"/>
</dbReference>
<comment type="catalytic activity">
    <reaction evidence="9">
        <text>hydrogencarbonate + NH4(+) + 2 ATP = carbamoyl phosphate + 2 ADP + phosphate + 2 H(+)</text>
        <dbReference type="Rhea" id="RHEA:18029"/>
        <dbReference type="ChEBI" id="CHEBI:15378"/>
        <dbReference type="ChEBI" id="CHEBI:17544"/>
        <dbReference type="ChEBI" id="CHEBI:28938"/>
        <dbReference type="ChEBI" id="CHEBI:30616"/>
        <dbReference type="ChEBI" id="CHEBI:43474"/>
        <dbReference type="ChEBI" id="CHEBI:58228"/>
        <dbReference type="ChEBI" id="CHEBI:456216"/>
        <dbReference type="EC" id="6.3.4.16"/>
    </reaction>
</comment>
<dbReference type="Pfam" id="PF02786">
    <property type="entry name" value="CPSase_L_D2"/>
    <property type="match status" value="2"/>
</dbReference>
<dbReference type="InterPro" id="IPR058047">
    <property type="entry name" value="CPSase_preATP-grasp"/>
</dbReference>
<evidence type="ECO:0000256" key="6">
    <source>
        <dbReference type="ARBA" id="ARBA00022840"/>
    </source>
</evidence>
<dbReference type="SUPFAM" id="SSF56059">
    <property type="entry name" value="Glutathione synthetase ATP-binding domain-like"/>
    <property type="match status" value="2"/>
</dbReference>
<dbReference type="SUPFAM" id="SSF52440">
    <property type="entry name" value="PreATP-grasp domain"/>
    <property type="match status" value="2"/>
</dbReference>
<dbReference type="NCBIfam" id="NF003671">
    <property type="entry name" value="PRK05294.1"/>
    <property type="match status" value="1"/>
</dbReference>
<evidence type="ECO:0000256" key="1">
    <source>
        <dbReference type="ARBA" id="ARBA00009799"/>
    </source>
</evidence>
<evidence type="ECO:0000256" key="10">
    <source>
        <dbReference type="PROSITE-ProRule" id="PRU00409"/>
    </source>
</evidence>
<evidence type="ECO:0000256" key="8">
    <source>
        <dbReference type="ARBA" id="ARBA00044063"/>
    </source>
</evidence>
<dbReference type="Gene3D" id="3.30.470.20">
    <property type="entry name" value="ATP-grasp fold, B domain"/>
    <property type="match status" value="2"/>
</dbReference>
<feature type="domain" description="ATP-grasp" evidence="11">
    <location>
        <begin position="659"/>
        <end position="846"/>
    </location>
</feature>
<dbReference type="PRINTS" id="PR00098">
    <property type="entry name" value="CPSASE"/>
</dbReference>
<dbReference type="InterPro" id="IPR005483">
    <property type="entry name" value="CPSase_dom"/>
</dbReference>
<dbReference type="InterPro" id="IPR011761">
    <property type="entry name" value="ATP-grasp"/>
</dbReference>
<dbReference type="PANTHER" id="PTHR11405:SF53">
    <property type="entry name" value="CARBAMOYL-PHOSPHATE SYNTHASE [AMMONIA], MITOCHONDRIAL"/>
    <property type="match status" value="1"/>
</dbReference>
<comment type="caution">
    <text evidence="12">The sequence shown here is derived from an EMBL/GenBank/DDBJ whole genome shotgun (WGS) entry which is preliminary data.</text>
</comment>
<evidence type="ECO:0000256" key="2">
    <source>
        <dbReference type="ARBA" id="ARBA00022571"/>
    </source>
</evidence>
<dbReference type="PROSITE" id="PS50975">
    <property type="entry name" value="ATP_GRASP"/>
    <property type="match status" value="2"/>
</dbReference>
<feature type="domain" description="ATP-grasp" evidence="11">
    <location>
        <begin position="128"/>
        <end position="322"/>
    </location>
</feature>
<evidence type="ECO:0000313" key="12">
    <source>
        <dbReference type="EMBL" id="SDX84654.1"/>
    </source>
</evidence>
<keyword evidence="2" id="KW-0055">Arginine biosynthesis</keyword>
<dbReference type="InterPro" id="IPR005480">
    <property type="entry name" value="CPSase_lsu_oligo"/>
</dbReference>
<keyword evidence="5 10" id="KW-0547">Nucleotide-binding</keyword>
<evidence type="ECO:0000259" key="11">
    <source>
        <dbReference type="PROSITE" id="PS50975"/>
    </source>
</evidence>
<gene>
    <name evidence="12" type="ORF">SAMN04488081_1466</name>
</gene>
<dbReference type="Gene3D" id="1.10.1030.10">
    <property type="entry name" value="Carbamoyl-phosphate synthetase, large subunit oligomerisation domain"/>
    <property type="match status" value="1"/>
</dbReference>
<accession>A0A1H3F386</accession>
<dbReference type="InterPro" id="IPR016185">
    <property type="entry name" value="PreATP-grasp_dom_sf"/>
</dbReference>
<name>A0A1H3F386_9BACI</name>
<reference evidence="12 13" key="1">
    <citation type="submission" date="2016-10" db="EMBL/GenBank/DDBJ databases">
        <authorList>
            <person name="Varghese N."/>
            <person name="Submissions S."/>
        </authorList>
    </citation>
    <scope>NUCLEOTIDE SEQUENCE [LARGE SCALE GENOMIC DNA]</scope>
    <source>
        <strain evidence="12 13">DSM 20748</strain>
    </source>
</reference>
<dbReference type="RefSeq" id="WP_093106748.1">
    <property type="nucleotide sequence ID" value="NZ_FNOS01000003.1"/>
</dbReference>
<organism evidence="12 13">
    <name type="scientific">Salimicrobium album</name>
    <dbReference type="NCBI Taxonomy" id="50717"/>
    <lineage>
        <taxon>Bacteria</taxon>
        <taxon>Bacillati</taxon>
        <taxon>Bacillota</taxon>
        <taxon>Bacilli</taxon>
        <taxon>Bacillales</taxon>
        <taxon>Bacillaceae</taxon>
        <taxon>Salimicrobium</taxon>
    </lineage>
</organism>
<evidence type="ECO:0000256" key="7">
    <source>
        <dbReference type="ARBA" id="ARBA00022975"/>
    </source>
</evidence>
<evidence type="ECO:0000256" key="5">
    <source>
        <dbReference type="ARBA" id="ARBA00022741"/>
    </source>
</evidence>
<dbReference type="InterPro" id="IPR006275">
    <property type="entry name" value="CPSase_lsu"/>
</dbReference>
<dbReference type="Proteomes" id="UP000198647">
    <property type="component" value="Unassembled WGS sequence"/>
</dbReference>
<dbReference type="PANTHER" id="PTHR11405">
    <property type="entry name" value="CARBAMOYLTRANSFERASE FAMILY MEMBER"/>
    <property type="match status" value="1"/>
</dbReference>
<dbReference type="SMART" id="SM01096">
    <property type="entry name" value="CPSase_L_D3"/>
    <property type="match status" value="1"/>
</dbReference>
<evidence type="ECO:0000256" key="3">
    <source>
        <dbReference type="ARBA" id="ARBA00022598"/>
    </source>
</evidence>
<dbReference type="SUPFAM" id="SSF48108">
    <property type="entry name" value="Carbamoyl phosphate synthetase, large subunit connection domain"/>
    <property type="match status" value="1"/>
</dbReference>
<dbReference type="NCBIfam" id="TIGR01369">
    <property type="entry name" value="CPSaseII_lrg"/>
    <property type="match status" value="1"/>
</dbReference>
<keyword evidence="7" id="KW-0665">Pyrimidine biosynthesis</keyword>
<evidence type="ECO:0000256" key="9">
    <source>
        <dbReference type="ARBA" id="ARBA00047359"/>
    </source>
</evidence>
<dbReference type="InterPro" id="IPR005479">
    <property type="entry name" value="CPAse_ATP-bd"/>
</dbReference>
<dbReference type="Gene3D" id="3.40.50.20">
    <property type="match status" value="2"/>
</dbReference>
<dbReference type="EC" id="6.3.4.16" evidence="8"/>
<protein>
    <recommendedName>
        <fullName evidence="8">carbamoyl-phosphate synthase (ammonia)</fullName>
        <ecNumber evidence="8">6.3.4.16</ecNumber>
    </recommendedName>
</protein>
<dbReference type="Pfam" id="PF02787">
    <property type="entry name" value="CPSase_L_D3"/>
    <property type="match status" value="1"/>
</dbReference>
<proteinExistence type="inferred from homology"/>
<dbReference type="NCBIfam" id="NF009455">
    <property type="entry name" value="PRK12815.1"/>
    <property type="match status" value="1"/>
</dbReference>